<evidence type="ECO:0000256" key="3">
    <source>
        <dbReference type="ARBA" id="ARBA00023315"/>
    </source>
</evidence>
<keyword evidence="4" id="KW-1133">Transmembrane helix</keyword>
<evidence type="ECO:0000259" key="5">
    <source>
        <dbReference type="SMART" id="SM00563"/>
    </source>
</evidence>
<dbReference type="CDD" id="cd07989">
    <property type="entry name" value="LPLAT_AGPAT-like"/>
    <property type="match status" value="1"/>
</dbReference>
<dbReference type="EMBL" id="VNHX01000001">
    <property type="protein sequence ID" value="TYP98625.1"/>
    <property type="molecule type" value="Genomic_DNA"/>
</dbReference>
<keyword evidence="7" id="KW-1185">Reference proteome</keyword>
<dbReference type="PANTHER" id="PTHR10434:SF11">
    <property type="entry name" value="1-ACYL-SN-GLYCEROL-3-PHOSPHATE ACYLTRANSFERASE"/>
    <property type="match status" value="1"/>
</dbReference>
<dbReference type="Proteomes" id="UP000325105">
    <property type="component" value="Unassembled WGS sequence"/>
</dbReference>
<feature type="domain" description="Phospholipid/glycerol acyltransferase" evidence="5">
    <location>
        <begin position="75"/>
        <end position="190"/>
    </location>
</feature>
<accession>A0A5S5DS80</accession>
<proteinExistence type="predicted"/>
<evidence type="ECO:0000256" key="2">
    <source>
        <dbReference type="ARBA" id="ARBA00022679"/>
    </source>
</evidence>
<keyword evidence="3 6" id="KW-0012">Acyltransferase</keyword>
<keyword evidence="4" id="KW-0812">Transmembrane</keyword>
<name>A0A5S5DS80_9SPHI</name>
<evidence type="ECO:0000256" key="4">
    <source>
        <dbReference type="SAM" id="Phobius"/>
    </source>
</evidence>
<feature type="transmembrane region" description="Helical" evidence="4">
    <location>
        <begin position="12"/>
        <end position="32"/>
    </location>
</feature>
<dbReference type="PANTHER" id="PTHR10434">
    <property type="entry name" value="1-ACYL-SN-GLYCEROL-3-PHOSPHATE ACYLTRANSFERASE"/>
    <property type="match status" value="1"/>
</dbReference>
<dbReference type="SUPFAM" id="SSF69593">
    <property type="entry name" value="Glycerol-3-phosphate (1)-acyltransferase"/>
    <property type="match status" value="1"/>
</dbReference>
<keyword evidence="4" id="KW-0472">Membrane</keyword>
<sequence>MKRILRRLHLLAYFASVLFFFALGFPFLYYYARNADRHYHKIVSFRRWISLAGIYAVGIRVEVEYEAPIDWSKNYVLCPNHTSFLDITVLNYLCKAPFSFIGKMELLNNPVTRIFFKTIDIPVKRDSRISSFKAYKRASTLLQEGRSIVIFPEGKIDETYPPVLQQFKSGAFRMATENDIPILPVVIQDAWHILWDDGKVYGSRPGVIHVKVMAPIQTANYHSRHFSSLEAEVYDKMKEAWEICNKS</sequence>
<evidence type="ECO:0000313" key="7">
    <source>
        <dbReference type="Proteomes" id="UP000325105"/>
    </source>
</evidence>
<organism evidence="6 7">
    <name type="scientific">Sphingobacterium allocomposti</name>
    <dbReference type="NCBI Taxonomy" id="415956"/>
    <lineage>
        <taxon>Bacteria</taxon>
        <taxon>Pseudomonadati</taxon>
        <taxon>Bacteroidota</taxon>
        <taxon>Sphingobacteriia</taxon>
        <taxon>Sphingobacteriales</taxon>
        <taxon>Sphingobacteriaceae</taxon>
        <taxon>Sphingobacterium</taxon>
    </lineage>
</organism>
<evidence type="ECO:0000256" key="1">
    <source>
        <dbReference type="ARBA" id="ARBA00005189"/>
    </source>
</evidence>
<dbReference type="GO" id="GO:0003841">
    <property type="term" value="F:1-acylglycerol-3-phosphate O-acyltransferase activity"/>
    <property type="evidence" value="ECO:0007669"/>
    <property type="project" value="TreeGrafter"/>
</dbReference>
<dbReference type="RefSeq" id="WP_148907176.1">
    <property type="nucleotide sequence ID" value="NZ_VNHX01000001.1"/>
</dbReference>
<gene>
    <name evidence="6" type="ORF">BC792_101283</name>
</gene>
<comment type="caution">
    <text evidence="6">The sequence shown here is derived from an EMBL/GenBank/DDBJ whole genome shotgun (WGS) entry which is preliminary data.</text>
</comment>
<protein>
    <submittedName>
        <fullName evidence="6">1-acyl-sn-glycerol-3-phosphate acyltransferase</fullName>
    </submittedName>
</protein>
<reference evidence="6 7" key="1">
    <citation type="submission" date="2019-07" db="EMBL/GenBank/DDBJ databases">
        <title>Genomic Encyclopedia of Archaeal and Bacterial Type Strains, Phase II (KMG-II): from individual species to whole genera.</title>
        <authorList>
            <person name="Goeker M."/>
        </authorList>
    </citation>
    <scope>NUCLEOTIDE SEQUENCE [LARGE SCALE GENOMIC DNA]</scope>
    <source>
        <strain evidence="6 7">DSM 18850</strain>
    </source>
</reference>
<evidence type="ECO:0000313" key="6">
    <source>
        <dbReference type="EMBL" id="TYP98625.1"/>
    </source>
</evidence>
<dbReference type="SMART" id="SM00563">
    <property type="entry name" value="PlsC"/>
    <property type="match status" value="1"/>
</dbReference>
<dbReference type="Pfam" id="PF01553">
    <property type="entry name" value="Acyltransferase"/>
    <property type="match status" value="1"/>
</dbReference>
<dbReference type="InterPro" id="IPR002123">
    <property type="entry name" value="Plipid/glycerol_acylTrfase"/>
</dbReference>
<dbReference type="GO" id="GO:0006654">
    <property type="term" value="P:phosphatidic acid biosynthetic process"/>
    <property type="evidence" value="ECO:0007669"/>
    <property type="project" value="TreeGrafter"/>
</dbReference>
<dbReference type="OrthoDB" id="9803035at2"/>
<comment type="pathway">
    <text evidence="1">Lipid metabolism.</text>
</comment>
<keyword evidence="2 6" id="KW-0808">Transferase</keyword>
<dbReference type="AlphaFoldDB" id="A0A5S5DS80"/>